<proteinExistence type="predicted"/>
<dbReference type="InterPro" id="IPR041318">
    <property type="entry name" value="pEK499_p136"/>
</dbReference>
<gene>
    <name evidence="2" type="ORF">SAMN05216201_113111</name>
</gene>
<reference evidence="3" key="1">
    <citation type="submission" date="2016-10" db="EMBL/GenBank/DDBJ databases">
        <authorList>
            <person name="Varghese N."/>
            <person name="Submissions S."/>
        </authorList>
    </citation>
    <scope>NUCLEOTIDE SEQUENCE [LARGE SCALE GENOMIC DNA]</scope>
    <source>
        <strain evidence="3">LMG 25967</strain>
    </source>
</reference>
<sequence length="243" mass="27408">MEYFREPSNKIQAGFALNAGKLLNQYRTLTTNLQPMENYDSTLTICVLQSLLANCAELLDAMSSSQKKIWSENVHEVPRRRGITSSFIVDNTFPTEVTYADFVKHLRNALSHPTSTEKTPNHPATGYTTLPDDSGVISRFRFTDSPWVDRGRIHSRYSSSDLKKMETIISSFQGKHGDIGLEIKKKQQTGKYEIFRNNKIYLPVFIAELSLASLTELAIELANHLAQPVIEGWNGISIQRLVG</sequence>
<evidence type="ECO:0000313" key="2">
    <source>
        <dbReference type="EMBL" id="SEJ66540.1"/>
    </source>
</evidence>
<evidence type="ECO:0000259" key="1">
    <source>
        <dbReference type="Pfam" id="PF18736"/>
    </source>
</evidence>
<dbReference type="EMBL" id="FNZE01000013">
    <property type="protein sequence ID" value="SEJ66540.1"/>
    <property type="molecule type" value="Genomic_DNA"/>
</dbReference>
<protein>
    <recommendedName>
        <fullName evidence="1">pEK499-p136 HEPN domain-containing protein</fullName>
    </recommendedName>
</protein>
<dbReference type="RefSeq" id="WP_139214704.1">
    <property type="nucleotide sequence ID" value="NZ_FNZE01000013.1"/>
</dbReference>
<accession>A0A1H7AXD6</accession>
<dbReference type="Proteomes" id="UP000242930">
    <property type="component" value="Unassembled WGS sequence"/>
</dbReference>
<dbReference type="AlphaFoldDB" id="A0A1H7AXD6"/>
<evidence type="ECO:0000313" key="3">
    <source>
        <dbReference type="Proteomes" id="UP000242930"/>
    </source>
</evidence>
<feature type="domain" description="pEK499-p136 HEPN" evidence="1">
    <location>
        <begin position="19"/>
        <end position="114"/>
    </location>
</feature>
<keyword evidence="3" id="KW-1185">Reference proteome</keyword>
<dbReference type="Pfam" id="PF18736">
    <property type="entry name" value="pEK499_p136"/>
    <property type="match status" value="1"/>
</dbReference>
<name>A0A1H7AXD6_9PSED</name>
<organism evidence="2 3">
    <name type="scientific">Pseudomonas linyingensis</name>
    <dbReference type="NCBI Taxonomy" id="915471"/>
    <lineage>
        <taxon>Bacteria</taxon>
        <taxon>Pseudomonadati</taxon>
        <taxon>Pseudomonadota</taxon>
        <taxon>Gammaproteobacteria</taxon>
        <taxon>Pseudomonadales</taxon>
        <taxon>Pseudomonadaceae</taxon>
        <taxon>Pseudomonas</taxon>
    </lineage>
</organism>